<name>A0A2L0F2Z8_SORCE</name>
<dbReference type="EMBL" id="CP012673">
    <property type="protein sequence ID" value="AUX45958.1"/>
    <property type="molecule type" value="Genomic_DNA"/>
</dbReference>
<sequence>MKAIVRFVVRPILAIVFLVVFLPVNLLSRALGRNPMGLRYDPMSPTYRRTCSRPKANPDGFNPLTIEDKQ</sequence>
<proteinExistence type="predicted"/>
<evidence type="ECO:0000256" key="2">
    <source>
        <dbReference type="SAM" id="Phobius"/>
    </source>
</evidence>
<feature type="transmembrane region" description="Helical" evidence="2">
    <location>
        <begin position="12"/>
        <end position="31"/>
    </location>
</feature>
<dbReference type="AlphaFoldDB" id="A0A2L0F2Z8"/>
<evidence type="ECO:0000313" key="4">
    <source>
        <dbReference type="Proteomes" id="UP000238348"/>
    </source>
</evidence>
<evidence type="ECO:0000256" key="1">
    <source>
        <dbReference type="SAM" id="MobiDB-lite"/>
    </source>
</evidence>
<dbReference type="Proteomes" id="UP000238348">
    <property type="component" value="Chromosome"/>
</dbReference>
<protein>
    <submittedName>
        <fullName evidence="3">Uncharacterized protein</fullName>
    </submittedName>
</protein>
<reference evidence="3 4" key="1">
    <citation type="submission" date="2015-09" db="EMBL/GenBank/DDBJ databases">
        <title>Sorangium comparison.</title>
        <authorList>
            <person name="Zaburannyi N."/>
            <person name="Bunk B."/>
            <person name="Overmann J."/>
            <person name="Mueller R."/>
        </authorList>
    </citation>
    <scope>NUCLEOTIDE SEQUENCE [LARGE SCALE GENOMIC DNA]</scope>
    <source>
        <strain evidence="3 4">So ce26</strain>
    </source>
</reference>
<organism evidence="3 4">
    <name type="scientific">Sorangium cellulosum</name>
    <name type="common">Polyangium cellulosum</name>
    <dbReference type="NCBI Taxonomy" id="56"/>
    <lineage>
        <taxon>Bacteria</taxon>
        <taxon>Pseudomonadati</taxon>
        <taxon>Myxococcota</taxon>
        <taxon>Polyangia</taxon>
        <taxon>Polyangiales</taxon>
        <taxon>Polyangiaceae</taxon>
        <taxon>Sorangium</taxon>
    </lineage>
</organism>
<keyword evidence="2" id="KW-1133">Transmembrane helix</keyword>
<keyword evidence="2" id="KW-0812">Transmembrane</keyword>
<accession>A0A2L0F2Z8</accession>
<gene>
    <name evidence="3" type="ORF">SOCE26_074600</name>
</gene>
<feature type="region of interest" description="Disordered" evidence="1">
    <location>
        <begin position="49"/>
        <end position="70"/>
    </location>
</feature>
<keyword evidence="2" id="KW-0472">Membrane</keyword>
<evidence type="ECO:0000313" key="3">
    <source>
        <dbReference type="EMBL" id="AUX45958.1"/>
    </source>
</evidence>
<dbReference type="RefSeq" id="WP_159397671.1">
    <property type="nucleotide sequence ID" value="NZ_CP012673.1"/>
</dbReference>